<protein>
    <submittedName>
        <fullName evidence="1">Uncharacterized protein</fullName>
    </submittedName>
</protein>
<gene>
    <name evidence="1" type="ordered locus">SNSL254_A2010</name>
</gene>
<accession>A0A0H3BX38</accession>
<sequence length="44" mass="5059">MHMHNHFCLWGSFADLAVQLYAVMNDDYTIIGNVKVFCNIQNAL</sequence>
<evidence type="ECO:0000313" key="2">
    <source>
        <dbReference type="Proteomes" id="UP000008824"/>
    </source>
</evidence>
<dbReference type="HOGENOM" id="CLU_3221701_0_0_6"/>
<organism evidence="1 2">
    <name type="scientific">Salmonella newport (strain SL254)</name>
    <dbReference type="NCBI Taxonomy" id="423368"/>
    <lineage>
        <taxon>Bacteria</taxon>
        <taxon>Pseudomonadati</taxon>
        <taxon>Pseudomonadota</taxon>
        <taxon>Gammaproteobacteria</taxon>
        <taxon>Enterobacterales</taxon>
        <taxon>Enterobacteriaceae</taxon>
        <taxon>Salmonella</taxon>
    </lineage>
</organism>
<dbReference type="EMBL" id="CP001113">
    <property type="protein sequence ID" value="ACF65214.1"/>
    <property type="molecule type" value="Genomic_DNA"/>
</dbReference>
<dbReference type="Proteomes" id="UP000008824">
    <property type="component" value="Chromosome"/>
</dbReference>
<reference evidence="1 2" key="1">
    <citation type="journal article" date="2011" name="J. Bacteriol.">
        <title>Comparative genomics of 28 Salmonella enterica isolates: evidence for CRISPR-mediated adaptive sublineage evolution.</title>
        <authorList>
            <person name="Fricke W.F."/>
            <person name="Mammel M.K."/>
            <person name="McDermott P.F."/>
            <person name="Tartera C."/>
            <person name="White D.G."/>
            <person name="Leclerc J.E."/>
            <person name="Ravel J."/>
            <person name="Cebula T.A."/>
        </authorList>
    </citation>
    <scope>NUCLEOTIDE SEQUENCE [LARGE SCALE GENOMIC DNA]</scope>
    <source>
        <strain evidence="1 2">SL254</strain>
    </source>
</reference>
<evidence type="ECO:0000313" key="1">
    <source>
        <dbReference type="EMBL" id="ACF65214.1"/>
    </source>
</evidence>
<name>A0A0H3BX38_SALNS</name>
<proteinExistence type="predicted"/>
<dbReference type="AlphaFoldDB" id="A0A0H3BX38"/>
<dbReference type="KEGG" id="see:SNSL254_A2010"/>